<dbReference type="SUPFAM" id="SSF52047">
    <property type="entry name" value="RNI-like"/>
    <property type="match status" value="2"/>
</dbReference>
<organism evidence="2 3">
    <name type="scientific">Oncorhynchus tshawytscha</name>
    <name type="common">Chinook salmon</name>
    <name type="synonym">Salmo tshawytscha</name>
    <dbReference type="NCBI Taxonomy" id="74940"/>
    <lineage>
        <taxon>Eukaryota</taxon>
        <taxon>Metazoa</taxon>
        <taxon>Chordata</taxon>
        <taxon>Craniata</taxon>
        <taxon>Vertebrata</taxon>
        <taxon>Euteleostomi</taxon>
        <taxon>Actinopterygii</taxon>
        <taxon>Neopterygii</taxon>
        <taxon>Teleostei</taxon>
        <taxon>Protacanthopterygii</taxon>
        <taxon>Salmoniformes</taxon>
        <taxon>Salmonidae</taxon>
        <taxon>Salmoninae</taxon>
        <taxon>Oncorhynchus</taxon>
    </lineage>
</organism>
<dbReference type="Ensembl" id="ENSOTST00005035374.2">
    <property type="protein sequence ID" value="ENSOTSP00005032644.2"/>
    <property type="gene ID" value="ENSOTSG00005015336.2"/>
</dbReference>
<evidence type="ECO:0000259" key="1">
    <source>
        <dbReference type="Pfam" id="PF17888"/>
    </source>
</evidence>
<dbReference type="Pfam" id="PF13516">
    <property type="entry name" value="LRR_6"/>
    <property type="match status" value="2"/>
</dbReference>
<reference evidence="2" key="2">
    <citation type="submission" date="2025-09" db="UniProtKB">
        <authorList>
            <consortium name="Ensembl"/>
        </authorList>
    </citation>
    <scope>IDENTIFICATION</scope>
</reference>
<dbReference type="AlphaFoldDB" id="A0A8C8FEE2"/>
<dbReference type="InterPro" id="IPR032675">
    <property type="entry name" value="LRR_dom_sf"/>
</dbReference>
<dbReference type="InterPro" id="IPR041245">
    <property type="entry name" value="CARMIL_PH"/>
</dbReference>
<dbReference type="InterPro" id="IPR001611">
    <property type="entry name" value="Leu-rich_rpt"/>
</dbReference>
<dbReference type="Pfam" id="PF17888">
    <property type="entry name" value="Carm_PH"/>
    <property type="match status" value="1"/>
</dbReference>
<dbReference type="Proteomes" id="UP000694402">
    <property type="component" value="Unassembled WGS sequence"/>
</dbReference>
<feature type="domain" description="CARMIL pleckstrin homology" evidence="1">
    <location>
        <begin position="24"/>
        <end position="117"/>
    </location>
</feature>
<proteinExistence type="predicted"/>
<dbReference type="PANTHER" id="PTHR24112:SF32">
    <property type="entry name" value="CAPPING PROTEIN, ARP2_3 AND MYOSIN-I LINKER PROTEIN 2"/>
    <property type="match status" value="1"/>
</dbReference>
<evidence type="ECO:0000313" key="2">
    <source>
        <dbReference type="Ensembl" id="ENSOTSP00005032644.2"/>
    </source>
</evidence>
<dbReference type="GO" id="GO:0030027">
    <property type="term" value="C:lamellipodium"/>
    <property type="evidence" value="ECO:0007669"/>
    <property type="project" value="TreeGrafter"/>
</dbReference>
<keyword evidence="3" id="KW-1185">Reference proteome</keyword>
<dbReference type="GeneTree" id="ENSGT00940000155112"/>
<dbReference type="PANTHER" id="PTHR24112">
    <property type="entry name" value="LEUCINE-RICH REPEAT, ISOFORM F-RELATED"/>
    <property type="match status" value="1"/>
</dbReference>
<dbReference type="InterPro" id="IPR051279">
    <property type="entry name" value="PP1-Reg/Actin-Interact_Protein"/>
</dbReference>
<dbReference type="GO" id="GO:0034315">
    <property type="term" value="P:regulation of Arp2/3 complex-mediated actin nucleation"/>
    <property type="evidence" value="ECO:0007669"/>
    <property type="project" value="TreeGrafter"/>
</dbReference>
<accession>A0A8C8FEE2</accession>
<dbReference type="SMART" id="SM00368">
    <property type="entry name" value="LRR_RI"/>
    <property type="match status" value="6"/>
</dbReference>
<name>A0A8C8FEE2_ONCTS</name>
<protein>
    <recommendedName>
        <fullName evidence="1">CARMIL pleckstrin homology domain-containing protein</fullName>
    </recommendedName>
</protein>
<dbReference type="GO" id="GO:0016477">
    <property type="term" value="P:cell migration"/>
    <property type="evidence" value="ECO:0007669"/>
    <property type="project" value="TreeGrafter"/>
</dbReference>
<sequence length="599" mass="66274">MAGNTDISYSLQEYITQLLKPQKICLMRQVQLNQPKGKAESRVLVMTLWRAYVVHSKQPARVESSFSYLEIYAISIESLNQVVIETDRQTYSLSLTSVEDLEAMVSHVTASLKKIFPDSSPGKVLKKIPPDLQERLWNLATRVEEHLTGTLGPCGGFSETYAALCDFNELPCREEVQWDVDNIYYVQNCREFNLLDFSHLENRDLALSVAALSFNQWFTKISSKDLKLSSEVQEQVLFMINRSSTLEEVCLEGCGLKLDFAVKMACALRDHTCSAIHTINLSANHIEDKGVIALSQELENLPNGLTQLSLSRISSKCITPLYSIELSCPVLYIFTCQNLFKFLSGTNAVSYLDLSGTDCPVDTVSGLSGCCPNLAHLNLSRNPFSHRKVREVTRTVKEFFSKSNELRYVGLAGTKLPPEALRLLLQGLATNTHLCGLELDLSGCELRSAGAQVIQEHIFEAKAISSLDLSDNGFESDMVTLVLSIGRSHSIRHLALGRNFAMKSVVYVCVHVCVPCPQPLESLSVCDSKLKTGTTILINSLGCNASLTKIDISGNCIGDTGAKMLAKALLINTKLRTLVWDRNNVTARGFLDVANALER</sequence>
<dbReference type="Gene3D" id="2.30.29.30">
    <property type="entry name" value="Pleckstrin-homology domain (PH domain)/Phosphotyrosine-binding domain (PTB)"/>
    <property type="match status" value="1"/>
</dbReference>
<dbReference type="Gene3D" id="6.10.140.1850">
    <property type="match status" value="1"/>
</dbReference>
<evidence type="ECO:0000313" key="3">
    <source>
        <dbReference type="Proteomes" id="UP000694402"/>
    </source>
</evidence>
<dbReference type="InterPro" id="IPR011993">
    <property type="entry name" value="PH-like_dom_sf"/>
</dbReference>
<reference evidence="2" key="1">
    <citation type="submission" date="2025-08" db="UniProtKB">
        <authorList>
            <consortium name="Ensembl"/>
        </authorList>
    </citation>
    <scope>IDENTIFICATION</scope>
</reference>
<gene>
    <name evidence="2" type="primary">CARMIL2</name>
</gene>
<dbReference type="Gene3D" id="3.80.10.10">
    <property type="entry name" value="Ribonuclease Inhibitor"/>
    <property type="match status" value="1"/>
</dbReference>
<dbReference type="GO" id="GO:0005886">
    <property type="term" value="C:plasma membrane"/>
    <property type="evidence" value="ECO:0007669"/>
    <property type="project" value="TreeGrafter"/>
</dbReference>